<gene>
    <name evidence="2" type="ORF">DPMN_119953</name>
</gene>
<reference evidence="2" key="1">
    <citation type="journal article" date="2019" name="bioRxiv">
        <title>The Genome of the Zebra Mussel, Dreissena polymorpha: A Resource for Invasive Species Research.</title>
        <authorList>
            <person name="McCartney M.A."/>
            <person name="Auch B."/>
            <person name="Kono T."/>
            <person name="Mallez S."/>
            <person name="Zhang Y."/>
            <person name="Obille A."/>
            <person name="Becker A."/>
            <person name="Abrahante J.E."/>
            <person name="Garbe J."/>
            <person name="Badalamenti J.P."/>
            <person name="Herman A."/>
            <person name="Mangelson H."/>
            <person name="Liachko I."/>
            <person name="Sullivan S."/>
            <person name="Sone E.D."/>
            <person name="Koren S."/>
            <person name="Silverstein K.A.T."/>
            <person name="Beckman K.B."/>
            <person name="Gohl D.M."/>
        </authorList>
    </citation>
    <scope>NUCLEOTIDE SEQUENCE</scope>
    <source>
        <strain evidence="2">Duluth1</strain>
        <tissue evidence="2">Whole animal</tissue>
    </source>
</reference>
<protein>
    <submittedName>
        <fullName evidence="2">Uncharacterized protein</fullName>
    </submittedName>
</protein>
<name>A0A9D4JN62_DREPO</name>
<comment type="caution">
    <text evidence="2">The sequence shown here is derived from an EMBL/GenBank/DDBJ whole genome shotgun (WGS) entry which is preliminary data.</text>
</comment>
<dbReference type="AlphaFoldDB" id="A0A9D4JN62"/>
<organism evidence="2 3">
    <name type="scientific">Dreissena polymorpha</name>
    <name type="common">Zebra mussel</name>
    <name type="synonym">Mytilus polymorpha</name>
    <dbReference type="NCBI Taxonomy" id="45954"/>
    <lineage>
        <taxon>Eukaryota</taxon>
        <taxon>Metazoa</taxon>
        <taxon>Spiralia</taxon>
        <taxon>Lophotrochozoa</taxon>
        <taxon>Mollusca</taxon>
        <taxon>Bivalvia</taxon>
        <taxon>Autobranchia</taxon>
        <taxon>Heteroconchia</taxon>
        <taxon>Euheterodonta</taxon>
        <taxon>Imparidentia</taxon>
        <taxon>Neoheterodontei</taxon>
        <taxon>Myida</taxon>
        <taxon>Dreissenoidea</taxon>
        <taxon>Dreissenidae</taxon>
        <taxon>Dreissena</taxon>
    </lineage>
</organism>
<evidence type="ECO:0000313" key="3">
    <source>
        <dbReference type="Proteomes" id="UP000828390"/>
    </source>
</evidence>
<sequence length="85" mass="8879">MLSKTSLSVCALAFAFAVVYGSDKAKVEVKCPKDLIPDCIDPDADCPGDSHPIKGVCPLVFWCCSGGACACTDDPSNCDKVPPKL</sequence>
<reference evidence="2" key="2">
    <citation type="submission" date="2020-11" db="EMBL/GenBank/DDBJ databases">
        <authorList>
            <person name="McCartney M.A."/>
            <person name="Auch B."/>
            <person name="Kono T."/>
            <person name="Mallez S."/>
            <person name="Becker A."/>
            <person name="Gohl D.M."/>
            <person name="Silverstein K.A.T."/>
            <person name="Koren S."/>
            <person name="Bechman K.B."/>
            <person name="Herman A."/>
            <person name="Abrahante J.E."/>
            <person name="Garbe J."/>
        </authorList>
    </citation>
    <scope>NUCLEOTIDE SEQUENCE</scope>
    <source>
        <strain evidence="2">Duluth1</strain>
        <tissue evidence="2">Whole animal</tissue>
    </source>
</reference>
<proteinExistence type="predicted"/>
<dbReference type="Proteomes" id="UP000828390">
    <property type="component" value="Unassembled WGS sequence"/>
</dbReference>
<accession>A0A9D4JN62</accession>
<evidence type="ECO:0000313" key="2">
    <source>
        <dbReference type="EMBL" id="KAH3818346.1"/>
    </source>
</evidence>
<evidence type="ECO:0000256" key="1">
    <source>
        <dbReference type="SAM" id="SignalP"/>
    </source>
</evidence>
<keyword evidence="3" id="KW-1185">Reference proteome</keyword>
<feature type="chain" id="PRO_5038802831" evidence="1">
    <location>
        <begin position="22"/>
        <end position="85"/>
    </location>
</feature>
<feature type="signal peptide" evidence="1">
    <location>
        <begin position="1"/>
        <end position="21"/>
    </location>
</feature>
<dbReference type="EMBL" id="JAIWYP010000005">
    <property type="protein sequence ID" value="KAH3818346.1"/>
    <property type="molecule type" value="Genomic_DNA"/>
</dbReference>
<keyword evidence="1" id="KW-0732">Signal</keyword>